<name>A0A420Y8T6_9PEZI</name>
<comment type="caution">
    <text evidence="1">The sequence shown here is derived from an EMBL/GenBank/DDBJ whole genome shotgun (WGS) entry which is preliminary data.</text>
</comment>
<proteinExistence type="predicted"/>
<dbReference type="AlphaFoldDB" id="A0A420Y8T6"/>
<evidence type="ECO:0000313" key="1">
    <source>
        <dbReference type="EMBL" id="RKU44285.1"/>
    </source>
</evidence>
<reference evidence="1 2" key="1">
    <citation type="submission" date="2018-08" db="EMBL/GenBank/DDBJ databases">
        <title>Draft genome of the lignicolous fungus Coniochaeta pulveracea.</title>
        <authorList>
            <person name="Borstlap C.J."/>
            <person name="De Witt R.N."/>
            <person name="Botha A."/>
            <person name="Volschenk H."/>
        </authorList>
    </citation>
    <scope>NUCLEOTIDE SEQUENCE [LARGE SCALE GENOMIC DNA]</scope>
    <source>
        <strain evidence="1 2">CAB683</strain>
    </source>
</reference>
<accession>A0A420Y8T6</accession>
<dbReference type="EMBL" id="QVQW01000032">
    <property type="protein sequence ID" value="RKU44285.1"/>
    <property type="molecule type" value="Genomic_DNA"/>
</dbReference>
<dbReference type="Proteomes" id="UP000275385">
    <property type="component" value="Unassembled WGS sequence"/>
</dbReference>
<evidence type="ECO:0000313" key="2">
    <source>
        <dbReference type="Proteomes" id="UP000275385"/>
    </source>
</evidence>
<organism evidence="1 2">
    <name type="scientific">Coniochaeta pulveracea</name>
    <dbReference type="NCBI Taxonomy" id="177199"/>
    <lineage>
        <taxon>Eukaryota</taxon>
        <taxon>Fungi</taxon>
        <taxon>Dikarya</taxon>
        <taxon>Ascomycota</taxon>
        <taxon>Pezizomycotina</taxon>
        <taxon>Sordariomycetes</taxon>
        <taxon>Sordariomycetidae</taxon>
        <taxon>Coniochaetales</taxon>
        <taxon>Coniochaetaceae</taxon>
        <taxon>Coniochaeta</taxon>
    </lineage>
</organism>
<keyword evidence="2" id="KW-1185">Reference proteome</keyword>
<protein>
    <submittedName>
        <fullName evidence="1">Uncharacterized protein</fullName>
    </submittedName>
</protein>
<sequence length="101" mass="11002">MSSVATVAWGVTQPLTTTCYVGNRQRKSGYVVSVSWLEQFAWGVSCSVISDIACAGDHICGADFDMVTARLLFQSLAGGRHLTSSDKCGHWKLLRLDECWG</sequence>
<gene>
    <name evidence="1" type="ORF">DL546_002382</name>
</gene>